<keyword evidence="3" id="KW-0175">Coiled coil</keyword>
<evidence type="ECO:0000313" key="6">
    <source>
        <dbReference type="EMBL" id="CAD7701617.1"/>
    </source>
</evidence>
<dbReference type="GO" id="GO:0036503">
    <property type="term" value="P:ERAD pathway"/>
    <property type="evidence" value="ECO:0007669"/>
    <property type="project" value="TreeGrafter"/>
</dbReference>
<dbReference type="Pfam" id="PF00789">
    <property type="entry name" value="UBX"/>
    <property type="match status" value="1"/>
</dbReference>
<evidence type="ECO:0000256" key="3">
    <source>
        <dbReference type="ARBA" id="ARBA00023054"/>
    </source>
</evidence>
<evidence type="ECO:0000256" key="2">
    <source>
        <dbReference type="ARBA" id="ARBA00022824"/>
    </source>
</evidence>
<dbReference type="Gene3D" id="1.10.8.10">
    <property type="entry name" value="DNA helicase RuvA subunit, C-terminal domain"/>
    <property type="match status" value="1"/>
</dbReference>
<dbReference type="InterPro" id="IPR049483">
    <property type="entry name" value="FAF1_2-like_UAS"/>
</dbReference>
<feature type="domain" description="UBX" evidence="5">
    <location>
        <begin position="430"/>
        <end position="508"/>
    </location>
</feature>
<keyword evidence="2" id="KW-0256">Endoplasmic reticulum</keyword>
<feature type="region of interest" description="Disordered" evidence="4">
    <location>
        <begin position="1"/>
        <end position="60"/>
    </location>
</feature>
<dbReference type="InterPro" id="IPR029071">
    <property type="entry name" value="Ubiquitin-like_domsf"/>
</dbReference>
<dbReference type="Proteomes" id="UP000708148">
    <property type="component" value="Unassembled WGS sequence"/>
</dbReference>
<dbReference type="EMBL" id="CAJHUC010001586">
    <property type="protein sequence ID" value="CAD7701617.1"/>
    <property type="molecule type" value="Genomic_DNA"/>
</dbReference>
<dbReference type="InterPro" id="IPR050730">
    <property type="entry name" value="UBX_domain-protein"/>
</dbReference>
<dbReference type="Pfam" id="PF21021">
    <property type="entry name" value="FAF1"/>
    <property type="match status" value="1"/>
</dbReference>
<dbReference type="PROSITE" id="PS50033">
    <property type="entry name" value="UBX"/>
    <property type="match status" value="1"/>
</dbReference>
<dbReference type="OrthoDB" id="1026733at2759"/>
<feature type="region of interest" description="Disordered" evidence="4">
    <location>
        <begin position="114"/>
        <end position="135"/>
    </location>
</feature>
<gene>
    <name evidence="6" type="ORF">OSTQU699_LOCUS6974</name>
</gene>
<feature type="compositionally biased region" description="Basic and acidic residues" evidence="4">
    <location>
        <begin position="382"/>
        <end position="406"/>
    </location>
</feature>
<evidence type="ECO:0000313" key="7">
    <source>
        <dbReference type="Proteomes" id="UP000708148"/>
    </source>
</evidence>
<dbReference type="GO" id="GO:0005783">
    <property type="term" value="C:endoplasmic reticulum"/>
    <property type="evidence" value="ECO:0007669"/>
    <property type="project" value="UniProtKB-SubCell"/>
</dbReference>
<comment type="caution">
    <text evidence="6">The sequence shown here is derived from an EMBL/GenBank/DDBJ whole genome shotgun (WGS) entry which is preliminary data.</text>
</comment>
<organism evidence="6 7">
    <name type="scientific">Ostreobium quekettii</name>
    <dbReference type="NCBI Taxonomy" id="121088"/>
    <lineage>
        <taxon>Eukaryota</taxon>
        <taxon>Viridiplantae</taxon>
        <taxon>Chlorophyta</taxon>
        <taxon>core chlorophytes</taxon>
        <taxon>Ulvophyceae</taxon>
        <taxon>TCBD clade</taxon>
        <taxon>Bryopsidales</taxon>
        <taxon>Ostreobineae</taxon>
        <taxon>Ostreobiaceae</taxon>
        <taxon>Ostreobium</taxon>
    </lineage>
</organism>
<dbReference type="GO" id="GO:0043130">
    <property type="term" value="F:ubiquitin binding"/>
    <property type="evidence" value="ECO:0007669"/>
    <property type="project" value="TreeGrafter"/>
</dbReference>
<protein>
    <recommendedName>
        <fullName evidence="5">UBX domain-containing protein</fullName>
    </recommendedName>
</protein>
<feature type="compositionally biased region" description="Gly residues" evidence="4">
    <location>
        <begin position="46"/>
        <end position="58"/>
    </location>
</feature>
<feature type="region of interest" description="Disordered" evidence="4">
    <location>
        <begin position="379"/>
        <end position="408"/>
    </location>
</feature>
<dbReference type="SUPFAM" id="SSF52833">
    <property type="entry name" value="Thioredoxin-like"/>
    <property type="match status" value="1"/>
</dbReference>
<dbReference type="Pfam" id="PF14555">
    <property type="entry name" value="UBA_4"/>
    <property type="match status" value="1"/>
</dbReference>
<dbReference type="SUPFAM" id="SSF46934">
    <property type="entry name" value="UBA-like"/>
    <property type="match status" value="1"/>
</dbReference>
<dbReference type="PANTHER" id="PTHR23322:SF1">
    <property type="entry name" value="FAS-ASSOCIATED FACTOR 2"/>
    <property type="match status" value="1"/>
</dbReference>
<dbReference type="SMART" id="SM00166">
    <property type="entry name" value="UBX"/>
    <property type="match status" value="1"/>
</dbReference>
<dbReference type="AlphaFoldDB" id="A0A8S1J393"/>
<dbReference type="SUPFAM" id="SSF54236">
    <property type="entry name" value="Ubiquitin-like"/>
    <property type="match status" value="1"/>
</dbReference>
<dbReference type="InterPro" id="IPR006577">
    <property type="entry name" value="UAS"/>
</dbReference>
<evidence type="ECO:0000256" key="4">
    <source>
        <dbReference type="SAM" id="MobiDB-lite"/>
    </source>
</evidence>
<proteinExistence type="predicted"/>
<reference evidence="6" key="1">
    <citation type="submission" date="2020-12" db="EMBL/GenBank/DDBJ databases">
        <authorList>
            <person name="Iha C."/>
        </authorList>
    </citation>
    <scope>NUCLEOTIDE SEQUENCE</scope>
</reference>
<dbReference type="SMART" id="SM00594">
    <property type="entry name" value="UAS"/>
    <property type="match status" value="1"/>
</dbReference>
<dbReference type="CDD" id="cd02958">
    <property type="entry name" value="UAS"/>
    <property type="match status" value="1"/>
</dbReference>
<comment type="subcellular location">
    <subcellularLocation>
        <location evidence="1">Endoplasmic reticulum</location>
    </subcellularLocation>
</comment>
<dbReference type="InterPro" id="IPR036249">
    <property type="entry name" value="Thioredoxin-like_sf"/>
</dbReference>
<dbReference type="PANTHER" id="PTHR23322">
    <property type="entry name" value="FAS-ASSOCIATED PROTEIN"/>
    <property type="match status" value="1"/>
</dbReference>
<dbReference type="Gene3D" id="3.40.30.10">
    <property type="entry name" value="Glutaredoxin"/>
    <property type="match status" value="1"/>
</dbReference>
<dbReference type="Gene3D" id="3.10.20.90">
    <property type="entry name" value="Phosphatidylinositol 3-kinase Catalytic Subunit, Chain A, domain 1"/>
    <property type="match status" value="1"/>
</dbReference>
<keyword evidence="7" id="KW-1185">Reference proteome</keyword>
<dbReference type="CDD" id="cd01767">
    <property type="entry name" value="UBX"/>
    <property type="match status" value="1"/>
</dbReference>
<sequence length="513" mass="57359">MSQPPRDSLASRLARETGASEALARASLDREGGDFGRAAEAIRSGQGDGRAGGSGRDGLGVQEGVRQFMALTGSRDEGHARFCLEACSGNLERAVNMYMSELADPGDIQEHQSLLSASRGDQAAGSNSRGSDMGNGAASNSFASLLGGLMRLPFTLLRKALGLVHSVMMSTVFAPWSRRLRLRDDYQRSHAEENSVCQARQFSDRFEFLYGSQHPPFVDQSWRDAAARAHRELKFLWVYVHAPEHEDTDSFCREVLCAPEVIAFLSENFVCWGGDVRQSEAFKLAASLGATTYPFMCLLAFSGSRMHPVSSMQGFLSSRQLINSIQQALDEQGALLVAERIDRERRDYDRQLRQQQDLEYERSLENDKRLEAQRRQIQAAEAAKRQTEMEEEARKRQETEAREMKAEQAVAAIEGRKQQKRRNLKPEPPADGIVAQIRIRMLDGGSHLRRFNYNDKVQDIFDYVDTLEGLGVLNYSLVRMFPRKAFDKGGHDQTLVEAGLVPDSLLLVKSDDE</sequence>
<dbReference type="InterPro" id="IPR009060">
    <property type="entry name" value="UBA-like_sf"/>
</dbReference>
<accession>A0A8S1J393</accession>
<evidence type="ECO:0000259" key="5">
    <source>
        <dbReference type="PROSITE" id="PS50033"/>
    </source>
</evidence>
<dbReference type="InterPro" id="IPR001012">
    <property type="entry name" value="UBX_dom"/>
</dbReference>
<evidence type="ECO:0000256" key="1">
    <source>
        <dbReference type="ARBA" id="ARBA00004240"/>
    </source>
</evidence>
<name>A0A8S1J393_9CHLO</name>